<sequence length="200" mass="20279">MLVVALVAGSCSEATEGAPSGAGAIPSPSSESSESVPKVDDPLDVEPFLDRPCELVDPAALSKVGNFKPGSADVDSKAAKKLTGPSCSWHAKGSGPDAGLAIGTVHRDNGTGGIKGVYAGKEQGFIERLEPVEIPGHPGYPAAYAGGEDEFSRGRCPLAVGITNDLSIMVSITDRAHPERACSAVLKVAASALEALKKGS</sequence>
<dbReference type="Pfam" id="PF12079">
    <property type="entry name" value="DUF3558"/>
    <property type="match status" value="1"/>
</dbReference>
<accession>A0ABW2C8A0</accession>
<organism evidence="2 3">
    <name type="scientific">Haloechinothrix salitolerans</name>
    <dbReference type="NCBI Taxonomy" id="926830"/>
    <lineage>
        <taxon>Bacteria</taxon>
        <taxon>Bacillati</taxon>
        <taxon>Actinomycetota</taxon>
        <taxon>Actinomycetes</taxon>
        <taxon>Pseudonocardiales</taxon>
        <taxon>Pseudonocardiaceae</taxon>
        <taxon>Haloechinothrix</taxon>
    </lineage>
</organism>
<proteinExistence type="predicted"/>
<protein>
    <submittedName>
        <fullName evidence="2">DUF3558 domain-containing protein</fullName>
    </submittedName>
</protein>
<evidence type="ECO:0000256" key="1">
    <source>
        <dbReference type="SAM" id="MobiDB-lite"/>
    </source>
</evidence>
<dbReference type="EMBL" id="JBHSXX010000001">
    <property type="protein sequence ID" value="MFC6871039.1"/>
    <property type="molecule type" value="Genomic_DNA"/>
</dbReference>
<name>A0ABW2C8A0_9PSEU</name>
<evidence type="ECO:0000313" key="2">
    <source>
        <dbReference type="EMBL" id="MFC6871039.1"/>
    </source>
</evidence>
<reference evidence="3" key="1">
    <citation type="journal article" date="2019" name="Int. J. Syst. Evol. Microbiol.">
        <title>The Global Catalogue of Microorganisms (GCM) 10K type strain sequencing project: providing services to taxonomists for standard genome sequencing and annotation.</title>
        <authorList>
            <consortium name="The Broad Institute Genomics Platform"/>
            <consortium name="The Broad Institute Genome Sequencing Center for Infectious Disease"/>
            <person name="Wu L."/>
            <person name="Ma J."/>
        </authorList>
    </citation>
    <scope>NUCLEOTIDE SEQUENCE [LARGE SCALE GENOMIC DNA]</scope>
    <source>
        <strain evidence="3">KCTC 32255</strain>
    </source>
</reference>
<feature type="compositionally biased region" description="Low complexity" evidence="1">
    <location>
        <begin position="16"/>
        <end position="35"/>
    </location>
</feature>
<dbReference type="Proteomes" id="UP001596337">
    <property type="component" value="Unassembled WGS sequence"/>
</dbReference>
<feature type="region of interest" description="Disordered" evidence="1">
    <location>
        <begin position="13"/>
        <end position="44"/>
    </location>
</feature>
<comment type="caution">
    <text evidence="2">The sequence shown here is derived from an EMBL/GenBank/DDBJ whole genome shotgun (WGS) entry which is preliminary data.</text>
</comment>
<gene>
    <name evidence="2" type="ORF">ACFQGD_28355</name>
</gene>
<keyword evidence="3" id="KW-1185">Reference proteome</keyword>
<dbReference type="RefSeq" id="WP_345406455.1">
    <property type="nucleotide sequence ID" value="NZ_BAABLA010000122.1"/>
</dbReference>
<evidence type="ECO:0000313" key="3">
    <source>
        <dbReference type="Proteomes" id="UP001596337"/>
    </source>
</evidence>
<dbReference type="InterPro" id="IPR024520">
    <property type="entry name" value="DUF3558"/>
</dbReference>